<dbReference type="Pfam" id="PF03461">
    <property type="entry name" value="TRCF"/>
    <property type="match status" value="1"/>
</dbReference>
<dbReference type="Gene3D" id="3.90.1150.50">
    <property type="entry name" value="Transcription-repair-coupling factor, D7 domain"/>
    <property type="match status" value="1"/>
</dbReference>
<dbReference type="FunFam" id="3.40.50.300:FF:000300">
    <property type="entry name" value="Transcription-repair-coupling factor"/>
    <property type="match status" value="1"/>
</dbReference>
<dbReference type="GO" id="GO:0006355">
    <property type="term" value="P:regulation of DNA-templated transcription"/>
    <property type="evidence" value="ECO:0007669"/>
    <property type="project" value="UniProtKB-UniRule"/>
</dbReference>
<dbReference type="Pfam" id="PF17757">
    <property type="entry name" value="UvrB_inter"/>
    <property type="match status" value="1"/>
</dbReference>
<dbReference type="GO" id="GO:0005737">
    <property type="term" value="C:cytoplasm"/>
    <property type="evidence" value="ECO:0007669"/>
    <property type="project" value="UniProtKB-SubCell"/>
</dbReference>
<dbReference type="Pfam" id="PF02559">
    <property type="entry name" value="CarD_TRCF_RID"/>
    <property type="match status" value="1"/>
</dbReference>
<dbReference type="Pfam" id="PF21132">
    <property type="entry name" value="MFD_D3"/>
    <property type="match status" value="1"/>
</dbReference>
<dbReference type="Gene3D" id="2.40.10.170">
    <property type="match status" value="1"/>
</dbReference>
<evidence type="ECO:0000313" key="17">
    <source>
        <dbReference type="Proteomes" id="UP000066549"/>
    </source>
</evidence>
<evidence type="ECO:0000256" key="4">
    <source>
        <dbReference type="ARBA" id="ARBA00022763"/>
    </source>
</evidence>
<dbReference type="OrthoDB" id="9804325at2"/>
<dbReference type="PROSITE" id="PS51192">
    <property type="entry name" value="HELICASE_ATP_BIND_1"/>
    <property type="match status" value="1"/>
</dbReference>
<dbReference type="SMART" id="SM00487">
    <property type="entry name" value="DEXDc"/>
    <property type="match status" value="1"/>
</dbReference>
<dbReference type="Gene3D" id="3.40.50.11180">
    <property type="match status" value="1"/>
</dbReference>
<keyword evidence="9 13" id="KW-0234">DNA repair</keyword>
<dbReference type="InterPro" id="IPR036101">
    <property type="entry name" value="CarD-like/TRCF_RID_sf"/>
</dbReference>
<dbReference type="InterPro" id="IPR037235">
    <property type="entry name" value="TRCF-like_C_D7"/>
</dbReference>
<dbReference type="Pfam" id="PF00271">
    <property type="entry name" value="Helicase_C"/>
    <property type="match status" value="1"/>
</dbReference>
<dbReference type="NCBIfam" id="TIGR00580">
    <property type="entry name" value="mfd"/>
    <property type="match status" value="1"/>
</dbReference>
<comment type="similarity">
    <text evidence="11 13">In the C-terminal section; belongs to the helicase family. RecG subfamily.</text>
</comment>
<dbReference type="PATRIC" id="fig|1623450.3.peg.159"/>
<protein>
    <recommendedName>
        <fullName evidence="12 13">Transcription-repair-coupling factor</fullName>
        <shortName evidence="13">TRCF</shortName>
        <ecNumber evidence="13">3.6.4.-</ecNumber>
    </recommendedName>
</protein>
<evidence type="ECO:0000259" key="14">
    <source>
        <dbReference type="PROSITE" id="PS51192"/>
    </source>
</evidence>
<evidence type="ECO:0000256" key="13">
    <source>
        <dbReference type="HAMAP-Rule" id="MF_00969"/>
    </source>
</evidence>
<dbReference type="SMART" id="SM01058">
    <property type="entry name" value="CarD_TRCF"/>
    <property type="match status" value="1"/>
</dbReference>
<evidence type="ECO:0000256" key="2">
    <source>
        <dbReference type="ARBA" id="ARBA00022490"/>
    </source>
</evidence>
<dbReference type="InterPro" id="IPR047112">
    <property type="entry name" value="RecG/Mfd"/>
</dbReference>
<dbReference type="InterPro" id="IPR014001">
    <property type="entry name" value="Helicase_ATP-bd"/>
</dbReference>
<evidence type="ECO:0000256" key="12">
    <source>
        <dbReference type="ARBA" id="ARBA00070128"/>
    </source>
</evidence>
<evidence type="ECO:0000256" key="6">
    <source>
        <dbReference type="ARBA" id="ARBA00022806"/>
    </source>
</evidence>
<dbReference type="CDD" id="cd17991">
    <property type="entry name" value="DEXHc_TRCF"/>
    <property type="match status" value="1"/>
</dbReference>
<name>A0A0H4J0P5_9PROT</name>
<dbReference type="Gene3D" id="3.40.50.11140">
    <property type="match status" value="1"/>
</dbReference>
<sequence>MNTNTKNILNYTSYAYQIIKFYCSELSAKNTPLVIFTKDSYVAARLQQEMLWFNQNLVVSMIPDWETLPYDTVSPHPDLISDRLKSLFLVTQKAFDILIIPATSALNYLPPKQYITQNSFFYSKGQKVDLESLKTVLIENGYINVQKVFHPGEFAVRGGLIDLFPMGSTIPYRIDFFDTEIESIKTFDVETQKSIYPTSKIEILPARECPLTELSIETFRKNYRERFSGDPSKSSIYTNISKKTPFSGMEWYLPLFFQETNTIFDYLPDETLIDVPFKLSSSIDHYWLDAQTRFKMYAYDIERPILNPEEIMMDSVKFHQDLNRFKNLNFDVVDNPLPKITIDYKDGYKNIANYINQCPRKIIISAESLGRRETIHKMLTECDLNLKRSESVNILDPVIEHQLIQSPLKEGFSDEYFDIFTEYDLFPDFIHQEKSNYKSKDYNAEVVIKDLSEIAVGDPVVHENHGVGRYQGLVQLDMLGSINEFLLLTYEKEDKLYVPVTQLNSISRYTGGPIESAPLHKLGSGQWEKEKRKALKQVYDTAAELLNLYAQREKKKGLVSKIDLLEYQKFANEFPFEETPDQMQAIESVIKDMESARPMDRLICGDVGFGKTEVAMRAAFISIMNSRQVIILVPTTLLASQHYNNFVDRFSSFPVEIEEISRFKSNKQQNEVLEKLANGKVDIVIGTHRLLQKDIKIDNIGLIIVDEEHRFGVRQKEMLKKFKTNTDFLALTATPIPRTLSMSLEGLRDFSIISTPPQKRLSIKTMVKNFSEGIIKEALTREFNRGGQAYFLHNDVSSIYAVSEKLTKIMPDAKVAIAHGQMKEKELERVMQDFHQQRFNLLLCTTIIETGIDIPTSNTIIINNADRFGLSQLHQLRGRVGRSHHQAFAYLLIDENRSLTSKAKKRLEAIQYLEDLGSGYFLAMHDLEIRGAGEILGDQQSGEIHEIGFSMYLKMLNRAVAHLKNNEMLDINADYNENNEINIHAPAILTNQYCGDPNERLVIYKRLSSCESLVDLQMIQEELIDRFGVAPEQTENLFIIHHIRIITKDLDVTKIDAGKKTISLNFREKNNVDPLKIIDLVQTNKHIKLDGPNKITLAGDFEDPFDKLNNIKSLVGELKD</sequence>
<dbReference type="EC" id="3.6.4.-" evidence="13"/>
<dbReference type="InterPro" id="IPR005118">
    <property type="entry name" value="TRCF_C"/>
</dbReference>
<dbReference type="InterPro" id="IPR048635">
    <property type="entry name" value="MFD_D3"/>
</dbReference>
<keyword evidence="2 13" id="KW-0963">Cytoplasm</keyword>
<organism evidence="16 17">
    <name type="scientific">Methylophilales bacterium MBRS-H7</name>
    <dbReference type="NCBI Taxonomy" id="1623450"/>
    <lineage>
        <taxon>Bacteria</taxon>
        <taxon>Pseudomonadati</taxon>
        <taxon>Pseudomonadota</taxon>
        <taxon>Betaproteobacteria</taxon>
        <taxon>Nitrosomonadales</taxon>
        <taxon>OM43 clade</taxon>
    </lineage>
</organism>
<comment type="function">
    <text evidence="13">Couples transcription and DNA repair by recognizing RNA polymerase (RNAP) stalled at DNA lesions. Mediates ATP-dependent release of RNAP and its truncated transcript from the DNA, and recruitment of nucleotide excision repair machinery to the damaged site.</text>
</comment>
<evidence type="ECO:0000256" key="9">
    <source>
        <dbReference type="ARBA" id="ARBA00023204"/>
    </source>
</evidence>
<dbReference type="Gene3D" id="3.30.2060.10">
    <property type="entry name" value="Penicillin-binding protein 1b domain"/>
    <property type="match status" value="1"/>
</dbReference>
<dbReference type="SUPFAM" id="SSF141259">
    <property type="entry name" value="CarD-like"/>
    <property type="match status" value="1"/>
</dbReference>
<dbReference type="PROSITE" id="PS51194">
    <property type="entry name" value="HELICASE_CTER"/>
    <property type="match status" value="1"/>
</dbReference>
<dbReference type="GO" id="GO:0016787">
    <property type="term" value="F:hydrolase activity"/>
    <property type="evidence" value="ECO:0007669"/>
    <property type="project" value="UniProtKB-KW"/>
</dbReference>
<dbReference type="InterPro" id="IPR011545">
    <property type="entry name" value="DEAD/DEAH_box_helicase_dom"/>
</dbReference>
<keyword evidence="4 13" id="KW-0227">DNA damage</keyword>
<comment type="similarity">
    <text evidence="10 13">In the N-terminal section; belongs to the UvrB family.</text>
</comment>
<proteinExistence type="inferred from homology"/>
<dbReference type="GO" id="GO:0005524">
    <property type="term" value="F:ATP binding"/>
    <property type="evidence" value="ECO:0007669"/>
    <property type="project" value="UniProtKB-UniRule"/>
</dbReference>
<accession>A0A0H4J0P5</accession>
<keyword evidence="3 13" id="KW-0547">Nucleotide-binding</keyword>
<dbReference type="SMART" id="SM00982">
    <property type="entry name" value="TRCF"/>
    <property type="match status" value="1"/>
</dbReference>
<gene>
    <name evidence="13" type="primary">mfd</name>
    <name evidence="16" type="ORF">VI33_00775</name>
</gene>
<dbReference type="InterPro" id="IPR041471">
    <property type="entry name" value="UvrB_inter"/>
</dbReference>
<dbReference type="GO" id="GO:0003678">
    <property type="term" value="F:DNA helicase activity"/>
    <property type="evidence" value="ECO:0007669"/>
    <property type="project" value="TreeGrafter"/>
</dbReference>
<dbReference type="InterPro" id="IPR003711">
    <property type="entry name" value="CarD-like/TRCF_RID"/>
</dbReference>
<evidence type="ECO:0000256" key="5">
    <source>
        <dbReference type="ARBA" id="ARBA00022801"/>
    </source>
</evidence>
<comment type="subcellular location">
    <subcellularLocation>
        <location evidence="1 13">Cytoplasm</location>
    </subcellularLocation>
</comment>
<evidence type="ECO:0000256" key="10">
    <source>
        <dbReference type="ARBA" id="ARBA00061104"/>
    </source>
</evidence>
<dbReference type="HAMAP" id="MF_00969">
    <property type="entry name" value="TRCF"/>
    <property type="match status" value="1"/>
</dbReference>
<keyword evidence="17" id="KW-1185">Reference proteome</keyword>
<dbReference type="Pfam" id="PF00270">
    <property type="entry name" value="DEAD"/>
    <property type="match status" value="1"/>
</dbReference>
<evidence type="ECO:0000256" key="3">
    <source>
        <dbReference type="ARBA" id="ARBA00022741"/>
    </source>
</evidence>
<evidence type="ECO:0000259" key="15">
    <source>
        <dbReference type="PROSITE" id="PS51194"/>
    </source>
</evidence>
<evidence type="ECO:0000256" key="1">
    <source>
        <dbReference type="ARBA" id="ARBA00004496"/>
    </source>
</evidence>
<dbReference type="GO" id="GO:0003684">
    <property type="term" value="F:damaged DNA binding"/>
    <property type="evidence" value="ECO:0007669"/>
    <property type="project" value="InterPro"/>
</dbReference>
<dbReference type="SUPFAM" id="SSF143517">
    <property type="entry name" value="TRCF domain-like"/>
    <property type="match status" value="1"/>
</dbReference>
<dbReference type="Gene3D" id="3.40.50.300">
    <property type="entry name" value="P-loop containing nucleotide triphosphate hydrolases"/>
    <property type="match status" value="2"/>
</dbReference>
<dbReference type="SUPFAM" id="SSF52540">
    <property type="entry name" value="P-loop containing nucleoside triphosphate hydrolases"/>
    <property type="match status" value="4"/>
</dbReference>
<keyword evidence="6" id="KW-0347">Helicase</keyword>
<dbReference type="GO" id="GO:0000716">
    <property type="term" value="P:transcription-coupled nucleotide-excision repair, DNA damage recognition"/>
    <property type="evidence" value="ECO:0007669"/>
    <property type="project" value="UniProtKB-UniRule"/>
</dbReference>
<feature type="domain" description="Helicase ATP-binding" evidence="14">
    <location>
        <begin position="592"/>
        <end position="753"/>
    </location>
</feature>
<dbReference type="InterPro" id="IPR027417">
    <property type="entry name" value="P-loop_NTPase"/>
</dbReference>
<evidence type="ECO:0000256" key="11">
    <source>
        <dbReference type="ARBA" id="ARBA00061399"/>
    </source>
</evidence>
<keyword evidence="5 13" id="KW-0378">Hydrolase</keyword>
<dbReference type="PANTHER" id="PTHR47964">
    <property type="entry name" value="ATP-DEPENDENT DNA HELICASE HOMOLOG RECG, CHLOROPLASTIC"/>
    <property type="match status" value="1"/>
</dbReference>
<evidence type="ECO:0000256" key="8">
    <source>
        <dbReference type="ARBA" id="ARBA00023125"/>
    </source>
</evidence>
<dbReference type="InterPro" id="IPR001650">
    <property type="entry name" value="Helicase_C-like"/>
</dbReference>
<feature type="domain" description="Helicase C-terminal" evidence="15">
    <location>
        <begin position="774"/>
        <end position="928"/>
    </location>
</feature>
<dbReference type="InterPro" id="IPR004576">
    <property type="entry name" value="Mfd"/>
</dbReference>
<dbReference type="PANTHER" id="PTHR47964:SF1">
    <property type="entry name" value="ATP-DEPENDENT DNA HELICASE HOMOLOG RECG, CHLOROPLASTIC"/>
    <property type="match status" value="1"/>
</dbReference>
<dbReference type="FunFam" id="3.40.50.300:FF:000546">
    <property type="entry name" value="Transcription-repair-coupling factor"/>
    <property type="match status" value="1"/>
</dbReference>
<dbReference type="EMBL" id="CP011002">
    <property type="protein sequence ID" value="AKO65338.1"/>
    <property type="molecule type" value="Genomic_DNA"/>
</dbReference>
<evidence type="ECO:0000256" key="7">
    <source>
        <dbReference type="ARBA" id="ARBA00022840"/>
    </source>
</evidence>
<keyword evidence="8 13" id="KW-0238">DNA-binding</keyword>
<dbReference type="SMART" id="SM00490">
    <property type="entry name" value="HELICc"/>
    <property type="match status" value="1"/>
</dbReference>
<dbReference type="Proteomes" id="UP000066549">
    <property type="component" value="Chromosome"/>
</dbReference>
<dbReference type="AlphaFoldDB" id="A0A0H4J0P5"/>
<evidence type="ECO:0000313" key="16">
    <source>
        <dbReference type="EMBL" id="AKO65338.1"/>
    </source>
</evidence>
<keyword evidence="7 13" id="KW-0067">ATP-binding</keyword>
<reference evidence="16 17" key="1">
    <citation type="submission" date="2015-03" db="EMBL/GenBank/DDBJ databases">
        <title>Comparative analysis of the OM43 clade including a novel species from Red Sea uncovers genomic and metabolic diversity among marine methylotrophs.</title>
        <authorList>
            <person name="Jimenez-Infante F."/>
            <person name="Ngugi D.K."/>
            <person name="Vinu M."/>
            <person name="Alam I."/>
            <person name="Kamau A."/>
            <person name="Blom J."/>
            <person name="Bajic V.B."/>
            <person name="Stingl U."/>
        </authorList>
    </citation>
    <scope>NUCLEOTIDE SEQUENCE [LARGE SCALE GENOMIC DNA]</scope>
    <source>
        <strain evidence="16 17">MBRSH7</strain>
    </source>
</reference>